<gene>
    <name evidence="2" type="ORF">GPX89_09710</name>
</gene>
<dbReference type="SMART" id="SM00530">
    <property type="entry name" value="HTH_XRE"/>
    <property type="match status" value="1"/>
</dbReference>
<dbReference type="AlphaFoldDB" id="A0A7K1UTA6"/>
<dbReference type="Pfam" id="PF19054">
    <property type="entry name" value="DUF5753"/>
    <property type="match status" value="1"/>
</dbReference>
<dbReference type="InterPro" id="IPR043917">
    <property type="entry name" value="DUF5753"/>
</dbReference>
<dbReference type="RefSeq" id="WP_157387217.1">
    <property type="nucleotide sequence ID" value="NZ_WRPP01000002.1"/>
</dbReference>
<feature type="domain" description="HTH cro/C1-type" evidence="1">
    <location>
        <begin position="15"/>
        <end position="69"/>
    </location>
</feature>
<dbReference type="InterPro" id="IPR001387">
    <property type="entry name" value="Cro/C1-type_HTH"/>
</dbReference>
<dbReference type="Gene3D" id="1.10.260.40">
    <property type="entry name" value="lambda repressor-like DNA-binding domains"/>
    <property type="match status" value="1"/>
</dbReference>
<dbReference type="GO" id="GO:0003677">
    <property type="term" value="F:DNA binding"/>
    <property type="evidence" value="ECO:0007669"/>
    <property type="project" value="InterPro"/>
</dbReference>
<dbReference type="EMBL" id="WRPP01000002">
    <property type="protein sequence ID" value="MVU77521.1"/>
    <property type="molecule type" value="Genomic_DNA"/>
</dbReference>
<keyword evidence="3" id="KW-1185">Reference proteome</keyword>
<evidence type="ECO:0000259" key="1">
    <source>
        <dbReference type="PROSITE" id="PS50943"/>
    </source>
</evidence>
<reference evidence="2 3" key="1">
    <citation type="submission" date="2019-12" db="EMBL/GenBank/DDBJ databases">
        <title>Nocardia sp. nov. ET3-3 isolated from soil.</title>
        <authorList>
            <person name="Kanchanasin P."/>
            <person name="Tanasupawat S."/>
            <person name="Yuki M."/>
            <person name="Kudo T."/>
        </authorList>
    </citation>
    <scope>NUCLEOTIDE SEQUENCE [LARGE SCALE GENOMIC DNA]</scope>
    <source>
        <strain evidence="2 3">ET3-3</strain>
    </source>
</reference>
<dbReference type="SUPFAM" id="SSF47413">
    <property type="entry name" value="lambda repressor-like DNA-binding domains"/>
    <property type="match status" value="1"/>
</dbReference>
<protein>
    <submittedName>
        <fullName evidence="2">Helix-turn-helix domain-containing protein</fullName>
    </submittedName>
</protein>
<dbReference type="Pfam" id="PF13560">
    <property type="entry name" value="HTH_31"/>
    <property type="match status" value="1"/>
</dbReference>
<dbReference type="PROSITE" id="PS50943">
    <property type="entry name" value="HTH_CROC1"/>
    <property type="match status" value="1"/>
</dbReference>
<organism evidence="2 3">
    <name type="scientific">Nocardia terrae</name>
    <dbReference type="NCBI Taxonomy" id="2675851"/>
    <lineage>
        <taxon>Bacteria</taxon>
        <taxon>Bacillati</taxon>
        <taxon>Actinomycetota</taxon>
        <taxon>Actinomycetes</taxon>
        <taxon>Mycobacteriales</taxon>
        <taxon>Nocardiaceae</taxon>
        <taxon>Nocardia</taxon>
    </lineage>
</organism>
<evidence type="ECO:0000313" key="2">
    <source>
        <dbReference type="EMBL" id="MVU77521.1"/>
    </source>
</evidence>
<sequence>MAGSSLPRRAFGRTLRNLRIRAGYKQSDAGVRIETSPQSVSRMEDGQRIKISTVQIKDLLDFYGIPDPSPDREAVLELWQEAKQHDQIAKAQGTTKGWWRSYSDQLDGHFDHYLSLEEAANRLTTHQLSLIPGLLQTPGYRRALIRAAHPDISAVNVERRLEFAARRQARLDEVDFWLDVLLSEAVLRHQPGGPAVLAEQLQRLIDVSERTNVAVRVIPYTVEMNIGLVFQSFTLLEFPPLASRLVEPPMVYIEGYEGALYLEQPEVIARHRRAINNLEQVALTEDASRDRVWRIAKECTA</sequence>
<comment type="caution">
    <text evidence="2">The sequence shown here is derived from an EMBL/GenBank/DDBJ whole genome shotgun (WGS) entry which is preliminary data.</text>
</comment>
<dbReference type="Proteomes" id="UP000466794">
    <property type="component" value="Unassembled WGS sequence"/>
</dbReference>
<name>A0A7K1UTA6_9NOCA</name>
<evidence type="ECO:0000313" key="3">
    <source>
        <dbReference type="Proteomes" id="UP000466794"/>
    </source>
</evidence>
<proteinExistence type="predicted"/>
<accession>A0A7K1UTA6</accession>
<dbReference type="InterPro" id="IPR010982">
    <property type="entry name" value="Lambda_DNA-bd_dom_sf"/>
</dbReference>